<keyword evidence="4" id="KW-1185">Reference proteome</keyword>
<feature type="region of interest" description="Disordered" evidence="1">
    <location>
        <begin position="1"/>
        <end position="28"/>
    </location>
</feature>
<dbReference type="GO" id="GO:0032259">
    <property type="term" value="P:methylation"/>
    <property type="evidence" value="ECO:0007669"/>
    <property type="project" value="UniProtKB-KW"/>
</dbReference>
<dbReference type="Gene3D" id="3.40.50.150">
    <property type="entry name" value="Vaccinia Virus protein VP39"/>
    <property type="match status" value="1"/>
</dbReference>
<evidence type="ECO:0000259" key="2">
    <source>
        <dbReference type="Pfam" id="PF08241"/>
    </source>
</evidence>
<dbReference type="EMBL" id="JASJOU010000002">
    <property type="protein sequence ID" value="MDJ1500879.1"/>
    <property type="molecule type" value="Genomic_DNA"/>
</dbReference>
<name>A0AAE3QZF0_9BACT</name>
<dbReference type="InterPro" id="IPR013216">
    <property type="entry name" value="Methyltransf_11"/>
</dbReference>
<sequence length="292" mass="32964">MSELIQSLSTNSATKQNSTVNSSEAYSRSRYLMDDPREAKRLDAKVNPDEFISTFLSPVLIEGAQTIADLGCGAGAIISALAAKFPEKQFLGVDVSAARLEQAQLKCFTEEGNALTNISFREGSIYEIPLESDSVDVVYTRFLLEYLKEPVAAIRELKRIIRPGGKVVLQDLDGQLLFQYPFSVPEMEQVFDYLNKKTGFDPYIGRKLFAYSRQAGLVLDKMDVRAYHLFPGKIDDYNRWLWEMKFDIFMPQAAEALGSEEAAQQLKAKYMAFLDDPDTLLYSSLFTLYLTK</sequence>
<feature type="compositionally biased region" description="Polar residues" evidence="1">
    <location>
        <begin position="1"/>
        <end position="26"/>
    </location>
</feature>
<dbReference type="GO" id="GO:0008757">
    <property type="term" value="F:S-adenosylmethionine-dependent methyltransferase activity"/>
    <property type="evidence" value="ECO:0007669"/>
    <property type="project" value="InterPro"/>
</dbReference>
<protein>
    <submittedName>
        <fullName evidence="3">Methyltransferase domain-containing protein</fullName>
    </submittedName>
</protein>
<dbReference type="AlphaFoldDB" id="A0AAE3QZF0"/>
<keyword evidence="3" id="KW-0489">Methyltransferase</keyword>
<dbReference type="InterPro" id="IPR029063">
    <property type="entry name" value="SAM-dependent_MTases_sf"/>
</dbReference>
<comment type="caution">
    <text evidence="3">The sequence shown here is derived from an EMBL/GenBank/DDBJ whole genome shotgun (WGS) entry which is preliminary data.</text>
</comment>
<proteinExistence type="predicted"/>
<evidence type="ECO:0000313" key="3">
    <source>
        <dbReference type="EMBL" id="MDJ1500879.1"/>
    </source>
</evidence>
<dbReference type="Proteomes" id="UP001232063">
    <property type="component" value="Unassembled WGS sequence"/>
</dbReference>
<accession>A0AAE3QZF0</accession>
<organism evidence="3 4">
    <name type="scientific">Xanthocytophaga agilis</name>
    <dbReference type="NCBI Taxonomy" id="3048010"/>
    <lineage>
        <taxon>Bacteria</taxon>
        <taxon>Pseudomonadati</taxon>
        <taxon>Bacteroidota</taxon>
        <taxon>Cytophagia</taxon>
        <taxon>Cytophagales</taxon>
        <taxon>Rhodocytophagaceae</taxon>
        <taxon>Xanthocytophaga</taxon>
    </lineage>
</organism>
<keyword evidence="3" id="KW-0808">Transferase</keyword>
<reference evidence="3" key="1">
    <citation type="submission" date="2023-05" db="EMBL/GenBank/DDBJ databases">
        <authorList>
            <person name="Zhang X."/>
        </authorList>
    </citation>
    <scope>NUCLEOTIDE SEQUENCE</scope>
    <source>
        <strain evidence="3">BD1B2-1</strain>
    </source>
</reference>
<evidence type="ECO:0000256" key="1">
    <source>
        <dbReference type="SAM" id="MobiDB-lite"/>
    </source>
</evidence>
<dbReference type="CDD" id="cd02440">
    <property type="entry name" value="AdoMet_MTases"/>
    <property type="match status" value="1"/>
</dbReference>
<dbReference type="RefSeq" id="WP_314510406.1">
    <property type="nucleotide sequence ID" value="NZ_JASJOU010000002.1"/>
</dbReference>
<evidence type="ECO:0000313" key="4">
    <source>
        <dbReference type="Proteomes" id="UP001232063"/>
    </source>
</evidence>
<dbReference type="SUPFAM" id="SSF53335">
    <property type="entry name" value="S-adenosyl-L-methionine-dependent methyltransferases"/>
    <property type="match status" value="1"/>
</dbReference>
<dbReference type="Pfam" id="PF08241">
    <property type="entry name" value="Methyltransf_11"/>
    <property type="match status" value="1"/>
</dbReference>
<gene>
    <name evidence="3" type="ORF">QNI22_09480</name>
</gene>
<dbReference type="PANTHER" id="PTHR43591">
    <property type="entry name" value="METHYLTRANSFERASE"/>
    <property type="match status" value="1"/>
</dbReference>
<feature type="domain" description="Methyltransferase type 11" evidence="2">
    <location>
        <begin position="69"/>
        <end position="169"/>
    </location>
</feature>